<keyword evidence="4" id="KW-0255">Endonuclease</keyword>
<dbReference type="GO" id="GO:0004519">
    <property type="term" value="F:endonuclease activity"/>
    <property type="evidence" value="ECO:0007669"/>
    <property type="project" value="UniProtKB-KW"/>
</dbReference>
<evidence type="ECO:0000256" key="2">
    <source>
        <dbReference type="ARBA" id="ARBA00022695"/>
    </source>
</evidence>
<feature type="domain" description="Reverse transcriptase RNase H-like" evidence="8">
    <location>
        <begin position="206"/>
        <end position="276"/>
    </location>
</feature>
<dbReference type="SUPFAM" id="SSF56672">
    <property type="entry name" value="DNA/RNA polymerases"/>
    <property type="match status" value="1"/>
</dbReference>
<dbReference type="InterPro" id="IPR041373">
    <property type="entry name" value="RT_RNaseH"/>
</dbReference>
<dbReference type="PANTHER" id="PTHR37984:SF5">
    <property type="entry name" value="PROTEIN NYNRIN-LIKE"/>
    <property type="match status" value="1"/>
</dbReference>
<dbReference type="GO" id="GO:0016787">
    <property type="term" value="F:hydrolase activity"/>
    <property type="evidence" value="ECO:0007669"/>
    <property type="project" value="UniProtKB-KW"/>
</dbReference>
<keyword evidence="3" id="KW-0540">Nuclease</keyword>
<dbReference type="InterPro" id="IPR050951">
    <property type="entry name" value="Retrovirus_Pol_polyprotein"/>
</dbReference>
<dbReference type="Pfam" id="PF00078">
    <property type="entry name" value="RVT_1"/>
    <property type="match status" value="1"/>
</dbReference>
<comment type="caution">
    <text evidence="9">The sequence shown here is derived from an EMBL/GenBank/DDBJ whole genome shotgun (WGS) entry which is preliminary data.</text>
</comment>
<evidence type="ECO:0000259" key="7">
    <source>
        <dbReference type="Pfam" id="PF00078"/>
    </source>
</evidence>
<keyword evidence="10" id="KW-1185">Reference proteome</keyword>
<accession>A0A371HUL2</accession>
<feature type="domain" description="Reverse transcriptase" evidence="7">
    <location>
        <begin position="2"/>
        <end position="139"/>
    </location>
</feature>
<evidence type="ECO:0000259" key="8">
    <source>
        <dbReference type="Pfam" id="PF17917"/>
    </source>
</evidence>
<protein>
    <submittedName>
        <fullName evidence="9">Retrovirus-related Pol polyprotein from transposon 17.6</fullName>
    </submittedName>
</protein>
<dbReference type="Gene3D" id="3.10.10.10">
    <property type="entry name" value="HIV Type 1 Reverse Transcriptase, subunit A, domain 1"/>
    <property type="match status" value="1"/>
</dbReference>
<dbReference type="InterPro" id="IPR000477">
    <property type="entry name" value="RT_dom"/>
</dbReference>
<dbReference type="Proteomes" id="UP000257109">
    <property type="component" value="Unassembled WGS sequence"/>
</dbReference>
<proteinExistence type="predicted"/>
<keyword evidence="5" id="KW-0378">Hydrolase</keyword>
<evidence type="ECO:0000313" key="9">
    <source>
        <dbReference type="EMBL" id="RDY06481.1"/>
    </source>
</evidence>
<evidence type="ECO:0000256" key="6">
    <source>
        <dbReference type="ARBA" id="ARBA00022918"/>
    </source>
</evidence>
<dbReference type="CDD" id="cd01647">
    <property type="entry name" value="RT_LTR"/>
    <property type="match status" value="1"/>
</dbReference>
<gene>
    <name evidence="9" type="primary">pol</name>
    <name evidence="9" type="ORF">CR513_09527</name>
</gene>
<feature type="non-terminal residue" evidence="9">
    <location>
        <position position="1"/>
    </location>
</feature>
<evidence type="ECO:0000256" key="4">
    <source>
        <dbReference type="ARBA" id="ARBA00022759"/>
    </source>
</evidence>
<dbReference type="InterPro" id="IPR043128">
    <property type="entry name" value="Rev_trsase/Diguanyl_cyclase"/>
</dbReference>
<dbReference type="InterPro" id="IPR043502">
    <property type="entry name" value="DNA/RNA_pol_sf"/>
</dbReference>
<organism evidence="9 10">
    <name type="scientific">Mucuna pruriens</name>
    <name type="common">Velvet bean</name>
    <name type="synonym">Dolichos pruriens</name>
    <dbReference type="NCBI Taxonomy" id="157652"/>
    <lineage>
        <taxon>Eukaryota</taxon>
        <taxon>Viridiplantae</taxon>
        <taxon>Streptophyta</taxon>
        <taxon>Embryophyta</taxon>
        <taxon>Tracheophyta</taxon>
        <taxon>Spermatophyta</taxon>
        <taxon>Magnoliopsida</taxon>
        <taxon>eudicotyledons</taxon>
        <taxon>Gunneridae</taxon>
        <taxon>Pentapetalae</taxon>
        <taxon>rosids</taxon>
        <taxon>fabids</taxon>
        <taxon>Fabales</taxon>
        <taxon>Fabaceae</taxon>
        <taxon>Papilionoideae</taxon>
        <taxon>50 kb inversion clade</taxon>
        <taxon>NPAAA clade</taxon>
        <taxon>indigoferoid/millettioid clade</taxon>
        <taxon>Phaseoleae</taxon>
        <taxon>Mucuna</taxon>
    </lineage>
</organism>
<evidence type="ECO:0000313" key="10">
    <source>
        <dbReference type="Proteomes" id="UP000257109"/>
    </source>
</evidence>
<evidence type="ECO:0000256" key="1">
    <source>
        <dbReference type="ARBA" id="ARBA00022679"/>
    </source>
</evidence>
<dbReference type="OrthoDB" id="415724at2759"/>
<keyword evidence="1" id="KW-0808">Transferase</keyword>
<dbReference type="PANTHER" id="PTHR37984">
    <property type="entry name" value="PROTEIN CBG26694"/>
    <property type="match status" value="1"/>
</dbReference>
<evidence type="ECO:0000256" key="3">
    <source>
        <dbReference type="ARBA" id="ARBA00022722"/>
    </source>
</evidence>
<keyword evidence="2" id="KW-0548">Nucleotidyltransferase</keyword>
<keyword evidence="6" id="KW-0695">RNA-directed DNA polymerase</keyword>
<dbReference type="Pfam" id="PF17917">
    <property type="entry name" value="RT_RNaseH"/>
    <property type="match status" value="1"/>
</dbReference>
<dbReference type="AlphaFoldDB" id="A0A371HUL2"/>
<sequence length="278" mass="32141">MCTDCRTINDITVRYRHPIPHLYDLLDKLHGSYMFSKIDLKSGYHYIRVREGDEWTTTFKTKLGLYEWLVMPFGLTNTSSTLMRLMNHVLRSLIGKCVFVYFDDILIYSTCLNDHLLHVRSLLEILRKETLFANLEKCCPGFVVGSHGVKVDREKVKAIQEWSTPTTVGEVKSYHGLASFSSLTTLLNDVIKKCRFHAPILALPNFLKYFELECDASRVGIGAMLLQEGHPIAYFSKKLKELYAFVRALQTWQHYLLPKEFVIHSDHEALKYLRGKGN</sequence>
<reference evidence="9" key="1">
    <citation type="submission" date="2018-05" db="EMBL/GenBank/DDBJ databases">
        <title>Draft genome of Mucuna pruriens seed.</title>
        <authorList>
            <person name="Nnadi N.E."/>
            <person name="Vos R."/>
            <person name="Hasami M.H."/>
            <person name="Devisetty U.K."/>
            <person name="Aguiy J.C."/>
        </authorList>
    </citation>
    <scope>NUCLEOTIDE SEQUENCE [LARGE SCALE GENOMIC DNA]</scope>
    <source>
        <strain evidence="9">JCA_2017</strain>
    </source>
</reference>
<dbReference type="Gene3D" id="3.30.70.270">
    <property type="match status" value="1"/>
</dbReference>
<name>A0A371HUL2_MUCPR</name>
<evidence type="ECO:0000256" key="5">
    <source>
        <dbReference type="ARBA" id="ARBA00022801"/>
    </source>
</evidence>
<dbReference type="EMBL" id="QJKJ01001681">
    <property type="protein sequence ID" value="RDY06481.1"/>
    <property type="molecule type" value="Genomic_DNA"/>
</dbReference>
<dbReference type="GO" id="GO:0003964">
    <property type="term" value="F:RNA-directed DNA polymerase activity"/>
    <property type="evidence" value="ECO:0007669"/>
    <property type="project" value="UniProtKB-KW"/>
</dbReference>